<dbReference type="GO" id="GO:0030424">
    <property type="term" value="C:axon"/>
    <property type="evidence" value="ECO:0007669"/>
    <property type="project" value="TreeGrafter"/>
</dbReference>
<dbReference type="InterPro" id="IPR013604">
    <property type="entry name" value="7TM_chemorcpt"/>
</dbReference>
<dbReference type="PANTHER" id="PTHR21143:SF133">
    <property type="entry name" value="GUSTATORY AND PHEROMONE RECEPTOR 32A-RELATED"/>
    <property type="match status" value="1"/>
</dbReference>
<protein>
    <recommendedName>
        <fullName evidence="10">Gustatory receptor</fullName>
    </recommendedName>
</protein>
<evidence type="ECO:0000256" key="2">
    <source>
        <dbReference type="ARBA" id="ARBA00022475"/>
    </source>
</evidence>
<evidence type="ECO:0000256" key="5">
    <source>
        <dbReference type="ARBA" id="ARBA00023136"/>
    </source>
</evidence>
<dbReference type="OrthoDB" id="6365977at2759"/>
<dbReference type="GO" id="GO:0030425">
    <property type="term" value="C:dendrite"/>
    <property type="evidence" value="ECO:0007669"/>
    <property type="project" value="TreeGrafter"/>
</dbReference>
<proteinExistence type="predicted"/>
<dbReference type="GO" id="GO:0007635">
    <property type="term" value="P:chemosensory behavior"/>
    <property type="evidence" value="ECO:0007669"/>
    <property type="project" value="TreeGrafter"/>
</dbReference>
<comment type="caution">
    <text evidence="8">The sequence shown here is derived from an EMBL/GenBank/DDBJ whole genome shotgun (WGS) entry which is preliminary data.</text>
</comment>
<dbReference type="AlphaFoldDB" id="A0A8J2W909"/>
<evidence type="ECO:0008006" key="10">
    <source>
        <dbReference type="Google" id="ProtNLM"/>
    </source>
</evidence>
<keyword evidence="6" id="KW-0675">Receptor</keyword>
<dbReference type="EMBL" id="CAKKLH010000002">
    <property type="protein sequence ID" value="CAH0098352.1"/>
    <property type="molecule type" value="Genomic_DNA"/>
</dbReference>
<evidence type="ECO:0000313" key="8">
    <source>
        <dbReference type="EMBL" id="CAH0098352.1"/>
    </source>
</evidence>
<evidence type="ECO:0000256" key="3">
    <source>
        <dbReference type="ARBA" id="ARBA00022692"/>
    </source>
</evidence>
<dbReference type="Proteomes" id="UP000789390">
    <property type="component" value="Unassembled WGS sequence"/>
</dbReference>
<sequence length="398" mass="46085">MSIFEQLRPFVSLCQACGMIPYTIENNLITNKFSRFTFSFRNFTTWWFFLLFVMDIVVMAMVEYFTVSQSFDLLRAQNVPITVTILLLVTGMSYFVQIFLSRWIVLYHHRLRKAIEAIQEAEKLFGEKFINAQSKNSITKRFVIGNLAVAIPFYQNFISLANLNILSATAIIFVAKLCYVLFECAFFFFYMSYYVITYYVQLLIIRSDEEEEDIVGNQRTSNKASLEMMRTNIRIFNYLCRASQELNTTFSVPVFILLTAKFISVVTAAFAFIYNYFIRSSAILNSYSSFFCYLFFADWFKIMVLLAAADMPVNQVRLFHERITTKSSLGWSQTLAGKILMMTSLVQIDEERVRLSAAGLFKVGMHLIPAYNDFHSTNKSDYKLAGAVVTYMVILLQN</sequence>
<evidence type="ECO:0000256" key="6">
    <source>
        <dbReference type="ARBA" id="ARBA00023170"/>
    </source>
</evidence>
<organism evidence="8 9">
    <name type="scientific">Daphnia galeata</name>
    <dbReference type="NCBI Taxonomy" id="27404"/>
    <lineage>
        <taxon>Eukaryota</taxon>
        <taxon>Metazoa</taxon>
        <taxon>Ecdysozoa</taxon>
        <taxon>Arthropoda</taxon>
        <taxon>Crustacea</taxon>
        <taxon>Branchiopoda</taxon>
        <taxon>Diplostraca</taxon>
        <taxon>Cladocera</taxon>
        <taxon>Anomopoda</taxon>
        <taxon>Daphniidae</taxon>
        <taxon>Daphnia</taxon>
    </lineage>
</organism>
<keyword evidence="2" id="KW-1003">Cell membrane</keyword>
<keyword evidence="9" id="KW-1185">Reference proteome</keyword>
<feature type="transmembrane region" description="Helical" evidence="7">
    <location>
        <begin position="290"/>
        <end position="309"/>
    </location>
</feature>
<feature type="transmembrane region" description="Helical" evidence="7">
    <location>
        <begin position="46"/>
        <end position="67"/>
    </location>
</feature>
<accession>A0A8J2W909</accession>
<dbReference type="Pfam" id="PF08395">
    <property type="entry name" value="7tm_7"/>
    <property type="match status" value="1"/>
</dbReference>
<dbReference type="PANTHER" id="PTHR21143">
    <property type="entry name" value="INVERTEBRATE GUSTATORY RECEPTOR"/>
    <property type="match status" value="1"/>
</dbReference>
<dbReference type="GO" id="GO:0005886">
    <property type="term" value="C:plasma membrane"/>
    <property type="evidence" value="ECO:0007669"/>
    <property type="project" value="UniProtKB-SubCell"/>
</dbReference>
<feature type="transmembrane region" description="Helical" evidence="7">
    <location>
        <begin position="79"/>
        <end position="100"/>
    </location>
</feature>
<name>A0A8J2W909_9CRUS</name>
<gene>
    <name evidence="8" type="ORF">DGAL_LOCUS403</name>
</gene>
<reference evidence="8" key="1">
    <citation type="submission" date="2021-11" db="EMBL/GenBank/DDBJ databases">
        <authorList>
            <person name="Schell T."/>
        </authorList>
    </citation>
    <scope>NUCLEOTIDE SEQUENCE</scope>
    <source>
        <strain evidence="8">M5</strain>
    </source>
</reference>
<evidence type="ECO:0000313" key="9">
    <source>
        <dbReference type="Proteomes" id="UP000789390"/>
    </source>
</evidence>
<feature type="transmembrane region" description="Helical" evidence="7">
    <location>
        <begin position="254"/>
        <end position="278"/>
    </location>
</feature>
<dbReference type="GO" id="GO:0008049">
    <property type="term" value="P:male courtship behavior"/>
    <property type="evidence" value="ECO:0007669"/>
    <property type="project" value="TreeGrafter"/>
</dbReference>
<keyword evidence="5 7" id="KW-0472">Membrane</keyword>
<evidence type="ECO:0000256" key="1">
    <source>
        <dbReference type="ARBA" id="ARBA00004651"/>
    </source>
</evidence>
<keyword evidence="4 7" id="KW-1133">Transmembrane helix</keyword>
<evidence type="ECO:0000256" key="7">
    <source>
        <dbReference type="SAM" id="Phobius"/>
    </source>
</evidence>
<keyword evidence="3 7" id="KW-0812">Transmembrane</keyword>
<dbReference type="GO" id="GO:0043025">
    <property type="term" value="C:neuronal cell body"/>
    <property type="evidence" value="ECO:0007669"/>
    <property type="project" value="TreeGrafter"/>
</dbReference>
<feature type="transmembrane region" description="Helical" evidence="7">
    <location>
        <begin position="180"/>
        <end position="200"/>
    </location>
</feature>
<evidence type="ECO:0000256" key="4">
    <source>
        <dbReference type="ARBA" id="ARBA00022989"/>
    </source>
</evidence>
<comment type="subcellular location">
    <subcellularLocation>
        <location evidence="1">Cell membrane</location>
        <topology evidence="1">Multi-pass membrane protein</topology>
    </subcellularLocation>
</comment>
<dbReference type="GO" id="GO:0050909">
    <property type="term" value="P:sensory perception of taste"/>
    <property type="evidence" value="ECO:0007669"/>
    <property type="project" value="InterPro"/>
</dbReference>